<comment type="caution">
    <text evidence="3">The sequence shown here is derived from an EMBL/GenBank/DDBJ whole genome shotgun (WGS) entry which is preliminary data.</text>
</comment>
<evidence type="ECO:0000256" key="1">
    <source>
        <dbReference type="SAM" id="MobiDB-lite"/>
    </source>
</evidence>
<dbReference type="EMBL" id="SSTD01001877">
    <property type="protein sequence ID" value="TYK29090.1"/>
    <property type="molecule type" value="Genomic_DNA"/>
</dbReference>
<feature type="region of interest" description="Disordered" evidence="1">
    <location>
        <begin position="194"/>
        <end position="245"/>
    </location>
</feature>
<reference evidence="4 5" key="1">
    <citation type="submission" date="2019-08" db="EMBL/GenBank/DDBJ databases">
        <title>Draft genome sequences of two oriental melons (Cucumis melo L. var makuwa).</title>
        <authorList>
            <person name="Kwon S.-Y."/>
        </authorList>
    </citation>
    <scope>NUCLEOTIDE SEQUENCE [LARGE SCALE GENOMIC DNA]</scope>
    <source>
        <strain evidence="5">cv. Chang Bougi</strain>
        <strain evidence="4">cv. SW 3</strain>
        <tissue evidence="3">Leaf</tissue>
    </source>
</reference>
<sequence>MIGISPSYTDWVHHKESVNLYKGIERFDEETSSDPFHERTGSNPFSVDNEMLGLGYETIHACKLDYVLYLKESMDLQHCPTCGESQYKISPHRGEKISHKFWVDDRPTQKVLDGAPGQSPKRLLAVLHLHHMGKRCIPGRFTELKAYLDKMTELHERAMEESKSRWLRGGVTPAISLNELCQRVEEEVFGGSSDLDHAKTRAAEEGKEWRPKRRLREEEGQKKGGLEIKGDKVRKDYALNHEENN</sequence>
<accession>A0A5D3E0Q3</accession>
<name>A0A5D3E0Q3_CUCMM</name>
<evidence type="ECO:0000313" key="4">
    <source>
        <dbReference type="Proteomes" id="UP000321393"/>
    </source>
</evidence>
<organism evidence="3 5">
    <name type="scientific">Cucumis melo var. makuwa</name>
    <name type="common">Oriental melon</name>
    <dbReference type="NCBI Taxonomy" id="1194695"/>
    <lineage>
        <taxon>Eukaryota</taxon>
        <taxon>Viridiplantae</taxon>
        <taxon>Streptophyta</taxon>
        <taxon>Embryophyta</taxon>
        <taxon>Tracheophyta</taxon>
        <taxon>Spermatophyta</taxon>
        <taxon>Magnoliopsida</taxon>
        <taxon>eudicotyledons</taxon>
        <taxon>Gunneridae</taxon>
        <taxon>Pentapetalae</taxon>
        <taxon>rosids</taxon>
        <taxon>fabids</taxon>
        <taxon>Cucurbitales</taxon>
        <taxon>Cucurbitaceae</taxon>
        <taxon>Benincaseae</taxon>
        <taxon>Cucumis</taxon>
    </lineage>
</organism>
<evidence type="ECO:0000313" key="5">
    <source>
        <dbReference type="Proteomes" id="UP000321947"/>
    </source>
</evidence>
<dbReference type="OrthoDB" id="3261594at2759"/>
<protein>
    <submittedName>
        <fullName evidence="3">Uncharacterized protein</fullName>
    </submittedName>
</protein>
<dbReference type="AlphaFoldDB" id="A0A5D3E0Q3"/>
<dbReference type="EMBL" id="SSTE01007511">
    <property type="protein sequence ID" value="KAA0056432.1"/>
    <property type="molecule type" value="Genomic_DNA"/>
</dbReference>
<gene>
    <name evidence="3" type="ORF">E5676_scaffold120G002210</name>
    <name evidence="2" type="ORF">E6C27_scaffold186G001900</name>
</gene>
<dbReference type="Proteomes" id="UP000321393">
    <property type="component" value="Unassembled WGS sequence"/>
</dbReference>
<evidence type="ECO:0000313" key="3">
    <source>
        <dbReference type="EMBL" id="TYK29090.1"/>
    </source>
</evidence>
<proteinExistence type="predicted"/>
<dbReference type="Proteomes" id="UP000321947">
    <property type="component" value="Unassembled WGS sequence"/>
</dbReference>
<evidence type="ECO:0000313" key="2">
    <source>
        <dbReference type="EMBL" id="KAA0056432.1"/>
    </source>
</evidence>